<keyword evidence="3" id="KW-1185">Reference proteome</keyword>
<dbReference type="EMBL" id="CAJNIZ010005201">
    <property type="protein sequence ID" value="CAE7239796.1"/>
    <property type="molecule type" value="Genomic_DNA"/>
</dbReference>
<proteinExistence type="predicted"/>
<gene>
    <name evidence="2" type="ORF">SPIL2461_LOCUS4062</name>
</gene>
<evidence type="ECO:0000256" key="1">
    <source>
        <dbReference type="SAM" id="MobiDB-lite"/>
    </source>
</evidence>
<feature type="region of interest" description="Disordered" evidence="1">
    <location>
        <begin position="8"/>
        <end position="33"/>
    </location>
</feature>
<feature type="region of interest" description="Disordered" evidence="1">
    <location>
        <begin position="51"/>
        <end position="82"/>
    </location>
</feature>
<feature type="compositionally biased region" description="Polar residues" evidence="1">
    <location>
        <begin position="13"/>
        <end position="24"/>
    </location>
</feature>
<dbReference type="Proteomes" id="UP000649617">
    <property type="component" value="Unassembled WGS sequence"/>
</dbReference>
<organism evidence="2 3">
    <name type="scientific">Symbiodinium pilosum</name>
    <name type="common">Dinoflagellate</name>
    <dbReference type="NCBI Taxonomy" id="2952"/>
    <lineage>
        <taxon>Eukaryota</taxon>
        <taxon>Sar</taxon>
        <taxon>Alveolata</taxon>
        <taxon>Dinophyceae</taxon>
        <taxon>Suessiales</taxon>
        <taxon>Symbiodiniaceae</taxon>
        <taxon>Symbiodinium</taxon>
    </lineage>
</organism>
<comment type="caution">
    <text evidence="2">The sequence shown here is derived from an EMBL/GenBank/DDBJ whole genome shotgun (WGS) entry which is preliminary data.</text>
</comment>
<protein>
    <submittedName>
        <fullName evidence="2">Uncharacterized protein</fullName>
    </submittedName>
</protein>
<sequence length="126" mass="13609">CSSLAKEVESLQAARQTAEDSQQGEVARLAAERESSAQQIQQLQLQLEEALRSGGQSAEQHERLQASLEEEGRQKEEHRQLAASFQEQCASLTKQLSDLQAAHEASLAAQVPNGAADAAQEALSQQ</sequence>
<reference evidence="2" key="1">
    <citation type="submission" date="2021-02" db="EMBL/GenBank/DDBJ databases">
        <authorList>
            <person name="Dougan E. K."/>
            <person name="Rhodes N."/>
            <person name="Thang M."/>
            <person name="Chan C."/>
        </authorList>
    </citation>
    <scope>NUCLEOTIDE SEQUENCE</scope>
</reference>
<feature type="non-terminal residue" evidence="2">
    <location>
        <position position="1"/>
    </location>
</feature>
<feature type="compositionally biased region" description="Basic and acidic residues" evidence="1">
    <location>
        <begin position="59"/>
        <end position="80"/>
    </location>
</feature>
<feature type="non-terminal residue" evidence="2">
    <location>
        <position position="126"/>
    </location>
</feature>
<name>A0A812L6N7_SYMPI</name>
<evidence type="ECO:0000313" key="2">
    <source>
        <dbReference type="EMBL" id="CAE7239796.1"/>
    </source>
</evidence>
<dbReference type="AlphaFoldDB" id="A0A812L6N7"/>
<accession>A0A812L6N7</accession>
<evidence type="ECO:0000313" key="3">
    <source>
        <dbReference type="Proteomes" id="UP000649617"/>
    </source>
</evidence>